<reference evidence="1 2" key="1">
    <citation type="submission" date="2008-03" db="EMBL/GenBank/DDBJ databases">
        <title>Sequencing of the draft genome and assembly of Burkholderia ambifaria IOP40-10.</title>
        <authorList>
            <consortium name="US DOE Joint Genome Institute (JGI-PGF)"/>
            <person name="Copeland A."/>
            <person name="Lucas S."/>
            <person name="Lapidus A."/>
            <person name="Glavina del Rio T."/>
            <person name="Dalin E."/>
            <person name="Tice H."/>
            <person name="Bruce D."/>
            <person name="Goodwin L."/>
            <person name="Pitluck S."/>
            <person name="Larimer F."/>
            <person name="Land M.L."/>
            <person name="Hauser L."/>
            <person name="Tiedje J."/>
            <person name="Richardson P."/>
        </authorList>
    </citation>
    <scope>NUCLEOTIDE SEQUENCE [LARGE SCALE GENOMIC DNA]</scope>
    <source>
        <strain evidence="1 2">IOP40-10</strain>
    </source>
</reference>
<sequence length="168" mass="17210">MPPSVRLFAPRFTVEPATPEIAPVDCGDAAPLRSSVAPDVVRLTGLLDDKLPLPPIASVPLLIVVAPVYVLVPVSVSVPVPDSVNPPVPPITPAYVPLPEPPSVSVLPPRFTFVPASPDSAPVVCGEVAALRSSAAPVPARSIALPDDRLPPAPTASVLPPPIVVLPV</sequence>
<dbReference type="EMBL" id="ABLC01000451">
    <property type="protein sequence ID" value="EDS99748.1"/>
    <property type="molecule type" value="Genomic_DNA"/>
</dbReference>
<gene>
    <name evidence="1" type="ORF">BamIOP4010DRAFT_6736</name>
</gene>
<proteinExistence type="predicted"/>
<dbReference type="AlphaFoldDB" id="B1FRS3"/>
<dbReference type="Proteomes" id="UP000005463">
    <property type="component" value="Unassembled WGS sequence"/>
</dbReference>
<evidence type="ECO:0000313" key="2">
    <source>
        <dbReference type="Proteomes" id="UP000005463"/>
    </source>
</evidence>
<protein>
    <submittedName>
        <fullName evidence="1">Uncharacterized protein</fullName>
    </submittedName>
</protein>
<comment type="caution">
    <text evidence="1">The sequence shown here is derived from an EMBL/GenBank/DDBJ whole genome shotgun (WGS) entry which is preliminary data.</text>
</comment>
<name>B1FRS3_9BURK</name>
<organism evidence="1 2">
    <name type="scientific">Burkholderia ambifaria IOP40-10</name>
    <dbReference type="NCBI Taxonomy" id="396596"/>
    <lineage>
        <taxon>Bacteria</taxon>
        <taxon>Pseudomonadati</taxon>
        <taxon>Pseudomonadota</taxon>
        <taxon>Betaproteobacteria</taxon>
        <taxon>Burkholderiales</taxon>
        <taxon>Burkholderiaceae</taxon>
        <taxon>Burkholderia</taxon>
        <taxon>Burkholderia cepacia complex</taxon>
    </lineage>
</organism>
<accession>B1FRS3</accession>
<evidence type="ECO:0000313" key="1">
    <source>
        <dbReference type="EMBL" id="EDS99748.1"/>
    </source>
</evidence>